<dbReference type="Proteomes" id="UP000323946">
    <property type="component" value="Unassembled WGS sequence"/>
</dbReference>
<comment type="caution">
    <text evidence="1">The sequence shown here is derived from an EMBL/GenBank/DDBJ whole genome shotgun (WGS) entry which is preliminary data.</text>
</comment>
<name>A0A5M7BM15_SACHI</name>
<dbReference type="Pfam" id="PF19953">
    <property type="entry name" value="EACC1"/>
    <property type="match status" value="1"/>
</dbReference>
<dbReference type="AlphaFoldDB" id="A0A5M7BM15"/>
<protein>
    <submittedName>
        <fullName evidence="1">Uncharacterized protein</fullName>
    </submittedName>
</protein>
<dbReference type="OrthoDB" id="3400184at2"/>
<organism evidence="1 2">
    <name type="scientific">Saccharopolyspora hirsuta</name>
    <dbReference type="NCBI Taxonomy" id="1837"/>
    <lineage>
        <taxon>Bacteria</taxon>
        <taxon>Bacillati</taxon>
        <taxon>Actinomycetota</taxon>
        <taxon>Actinomycetes</taxon>
        <taxon>Pseudonocardiales</taxon>
        <taxon>Pseudonocardiaceae</taxon>
        <taxon>Saccharopolyspora</taxon>
    </lineage>
</organism>
<reference evidence="1 2" key="1">
    <citation type="submission" date="2019-09" db="EMBL/GenBank/DDBJ databases">
        <title>Draft genome sequence of the thermophilic Saccharopolyspora hirsuta VKM Ac-666T.</title>
        <authorList>
            <person name="Lobastova T.G."/>
            <person name="Fokina V."/>
            <person name="Bragin E.Y."/>
            <person name="Shtratnikova V.Y."/>
            <person name="Starodumova I.P."/>
            <person name="Tarlachkov S.V."/>
            <person name="Donova M.V."/>
        </authorList>
    </citation>
    <scope>NUCLEOTIDE SEQUENCE [LARGE SCALE GENOMIC DNA]</scope>
    <source>
        <strain evidence="1 2">VKM Ac-666</strain>
    </source>
</reference>
<evidence type="ECO:0000313" key="1">
    <source>
        <dbReference type="EMBL" id="KAA5831186.1"/>
    </source>
</evidence>
<dbReference type="SMR" id="A0A5M7BM15"/>
<keyword evidence="2" id="KW-1185">Reference proteome</keyword>
<gene>
    <name evidence="1" type="ORF">F1721_20780</name>
</gene>
<evidence type="ECO:0000313" key="2">
    <source>
        <dbReference type="Proteomes" id="UP000323946"/>
    </source>
</evidence>
<dbReference type="RefSeq" id="WP_150068395.1">
    <property type="nucleotide sequence ID" value="NZ_JBEPDJ010000001.1"/>
</dbReference>
<sequence length="128" mass="14165">MAVRIRVLEARDQHEELRSLHQWLSLEDELRGQVSLDQPAPRPGEMGTLADALVVALSAGGAVTVLARSLSVWLQQRHSDITVEIEDDGSQRRVTVDAKRIQNPEEVLRSALQQLEAQPSEARPEQGG</sequence>
<accession>A0A5M7BM15</accession>
<dbReference type="EMBL" id="VWPH01000009">
    <property type="protein sequence ID" value="KAA5831186.1"/>
    <property type="molecule type" value="Genomic_DNA"/>
</dbReference>
<proteinExistence type="predicted"/>
<dbReference type="InterPro" id="IPR045428">
    <property type="entry name" value="EACC1"/>
</dbReference>